<evidence type="ECO:0000256" key="10">
    <source>
        <dbReference type="SAM" id="MobiDB-lite"/>
    </source>
</evidence>
<evidence type="ECO:0000256" key="2">
    <source>
        <dbReference type="ARBA" id="ARBA00022801"/>
    </source>
</evidence>
<protein>
    <recommendedName>
        <fullName evidence="9">Glucanase</fullName>
        <ecNumber evidence="9">3.2.1.-</ecNumber>
    </recommendedName>
</protein>
<keyword evidence="7 9" id="KW-0624">Polysaccharide degradation</keyword>
<evidence type="ECO:0000256" key="7">
    <source>
        <dbReference type="ARBA" id="ARBA00023326"/>
    </source>
</evidence>
<dbReference type="Proteomes" id="UP000044071">
    <property type="component" value="Unassembled WGS sequence"/>
</dbReference>
<dbReference type="STRING" id="1034943.BN59_00716"/>
<dbReference type="EMBL" id="CCSB01000001">
    <property type="protein sequence ID" value="CDZ76447.1"/>
    <property type="molecule type" value="Genomic_DNA"/>
</dbReference>
<dbReference type="RefSeq" id="WP_052403113.1">
    <property type="nucleotide sequence ID" value="NZ_CCVW01000001.1"/>
</dbReference>
<dbReference type="Gene3D" id="3.20.20.40">
    <property type="entry name" value="1, 4-beta cellobiohydrolase"/>
    <property type="match status" value="1"/>
</dbReference>
<dbReference type="eggNOG" id="COG5297">
    <property type="taxonomic scope" value="Bacteria"/>
</dbReference>
<evidence type="ECO:0000256" key="4">
    <source>
        <dbReference type="ARBA" id="ARBA00023157"/>
    </source>
</evidence>
<dbReference type="EC" id="3.2.1.-" evidence="9"/>
<dbReference type="GO" id="GO:0004553">
    <property type="term" value="F:hydrolase activity, hydrolyzing O-glycosyl compounds"/>
    <property type="evidence" value="ECO:0007669"/>
    <property type="project" value="InterPro"/>
</dbReference>
<evidence type="ECO:0000256" key="5">
    <source>
        <dbReference type="ARBA" id="ARBA00023277"/>
    </source>
</evidence>
<dbReference type="PANTHER" id="PTHR34876:SF4">
    <property type="entry name" value="1,4-BETA-D-GLUCAN CELLOBIOHYDROLASE C-RELATED"/>
    <property type="match status" value="1"/>
</dbReference>
<dbReference type="AlphaFoldDB" id="A0A078KU13"/>
<keyword evidence="1" id="KW-0732">Signal</keyword>
<dbReference type="InterPro" id="IPR001524">
    <property type="entry name" value="Glyco_hydro_6_CS"/>
</dbReference>
<feature type="active site" description="Proton donor" evidence="8">
    <location>
        <position position="189"/>
    </location>
</feature>
<keyword evidence="5 9" id="KW-0119">Carbohydrate metabolism</keyword>
<evidence type="ECO:0000256" key="3">
    <source>
        <dbReference type="ARBA" id="ARBA00023001"/>
    </source>
</evidence>
<proteinExistence type="inferred from homology"/>
<sequence>MKKSFALKILFSAVYFAGVLLFTLARLTPAYSASFADGNPFSGAKGYINPDYVQEVNDFFQRNPSYKNKTQTLGLLDNQGKWNISTAIWLDNKAAIEDNPTRGTHGVKYHLEEALKQASSEKPQVISFVIYDLPMRDCDAYSSNGEFKQPEDLVNYQTQYIDKIKLIFDEFYQQANSENVRTVLVIEPDSLPNLITNANSGRCALAASSGVYTQGVNYALSQFSSNPGANISMYLDIAHSGWLGWATNMNKVANIYNSDVLGAGFNKLRGFISNTSNYTPLNEAFSYDQYLPNYQNPTASKWIMLTPYYSWNDAYDEASFVAEIASLGSNGTLQQLDNHRIVQPSQAKYANKHFLVDTSRNGWIVNNDDYLAKNNTNQLVNYSRADQRHHRGNWCNVQNIQPVETDNPGKLIPAKPTSAGLGLLPESNPKLINPLYKDSAQQDLQLPIDAYVWIKPPGESDGYYDAANAAGDQMCSNSVGGAHNENQRTDSLQEGNKPAPKAGNFFDDAFKNLIDVRGCIDKKFPSSFCPG</sequence>
<evidence type="ECO:0000256" key="8">
    <source>
        <dbReference type="PROSITE-ProRule" id="PRU10057"/>
    </source>
</evidence>
<keyword evidence="4" id="KW-1015">Disulfide bond</keyword>
<dbReference type="PRINTS" id="PR00733">
    <property type="entry name" value="GLHYDRLASE6"/>
</dbReference>
<evidence type="ECO:0000256" key="6">
    <source>
        <dbReference type="ARBA" id="ARBA00023295"/>
    </source>
</evidence>
<dbReference type="InterPro" id="IPR036434">
    <property type="entry name" value="Beta_cellobiohydrolase_sf"/>
</dbReference>
<dbReference type="GO" id="GO:0030245">
    <property type="term" value="P:cellulose catabolic process"/>
    <property type="evidence" value="ECO:0007669"/>
    <property type="project" value="UniProtKB-KW"/>
</dbReference>
<dbReference type="PANTHER" id="PTHR34876">
    <property type="match status" value="1"/>
</dbReference>
<dbReference type="SUPFAM" id="SSF51989">
    <property type="entry name" value="Glycosyl hydrolases family 6, cellulases"/>
    <property type="match status" value="1"/>
</dbReference>
<evidence type="ECO:0000256" key="9">
    <source>
        <dbReference type="RuleBase" id="RU361186"/>
    </source>
</evidence>
<dbReference type="PROSITE" id="PS00656">
    <property type="entry name" value="GLYCOSYL_HYDROL_F6_2"/>
    <property type="match status" value="1"/>
</dbReference>
<keyword evidence="3 9" id="KW-0136">Cellulose degradation</keyword>
<dbReference type="InterPro" id="IPR016288">
    <property type="entry name" value="Beta_cellobiohydrolase"/>
</dbReference>
<accession>A0A078KU13</accession>
<dbReference type="Pfam" id="PF01341">
    <property type="entry name" value="Glyco_hydro_6"/>
    <property type="match status" value="1"/>
</dbReference>
<name>A0A078KU13_9GAMM</name>
<gene>
    <name evidence="11" type="primary">cbhA</name>
    <name evidence="11" type="ORF">BN59_00716</name>
</gene>
<keyword evidence="6 9" id="KW-0326">Glycosidase</keyword>
<evidence type="ECO:0000313" key="11">
    <source>
        <dbReference type="EMBL" id="CDZ76447.1"/>
    </source>
</evidence>
<comment type="similarity">
    <text evidence="9">Belongs to the glycosyl hydrolase family 6.</text>
</comment>
<organism evidence="11 12">
    <name type="scientific">Legionella massiliensis</name>
    <dbReference type="NCBI Taxonomy" id="1034943"/>
    <lineage>
        <taxon>Bacteria</taxon>
        <taxon>Pseudomonadati</taxon>
        <taxon>Pseudomonadota</taxon>
        <taxon>Gammaproteobacteria</taxon>
        <taxon>Legionellales</taxon>
        <taxon>Legionellaceae</taxon>
        <taxon>Legionella</taxon>
    </lineage>
</organism>
<reference evidence="11 12" key="1">
    <citation type="submission" date="2014-06" db="EMBL/GenBank/DDBJ databases">
        <authorList>
            <person name="Urmite Genomes Urmite Genomes"/>
        </authorList>
    </citation>
    <scope>NUCLEOTIDE SEQUENCE [LARGE SCALE GENOMIC DNA]</scope>
</reference>
<evidence type="ECO:0000313" key="12">
    <source>
        <dbReference type="Proteomes" id="UP000044071"/>
    </source>
</evidence>
<evidence type="ECO:0000256" key="1">
    <source>
        <dbReference type="ARBA" id="ARBA00022729"/>
    </source>
</evidence>
<keyword evidence="12" id="KW-1185">Reference proteome</keyword>
<dbReference type="OrthoDB" id="9775889at2"/>
<feature type="region of interest" description="Disordered" evidence="10">
    <location>
        <begin position="478"/>
        <end position="500"/>
    </location>
</feature>
<keyword evidence="2 9" id="KW-0378">Hydrolase</keyword>